<proteinExistence type="predicted"/>
<sequence length="171" mass="19505">MEFQIHWVYRISALQYILEAMTHIRNNHIYAERYTHTFTVTFVASIVPIEHGINIANTVHSQPDSPLQIACLVPNLSSHFKWIRDCQCAEMENIFRSLARNWYISRDVNIPTKESNKESGGEDSEDSVVASASVSMSTLDKDDESTEVPQQQEQTQRRRQSQSQAQGMAGC</sequence>
<evidence type="ECO:0000256" key="1">
    <source>
        <dbReference type="SAM" id="MobiDB-lite"/>
    </source>
</evidence>
<evidence type="ECO:0000313" key="3">
    <source>
        <dbReference type="Proteomes" id="UP000076722"/>
    </source>
</evidence>
<dbReference type="Proteomes" id="UP000076722">
    <property type="component" value="Unassembled WGS sequence"/>
</dbReference>
<evidence type="ECO:0000313" key="2">
    <source>
        <dbReference type="EMBL" id="KZS86615.1"/>
    </source>
</evidence>
<feature type="region of interest" description="Disordered" evidence="1">
    <location>
        <begin position="112"/>
        <end position="171"/>
    </location>
</feature>
<dbReference type="AlphaFoldDB" id="A0A164MDT7"/>
<feature type="compositionally biased region" description="Low complexity" evidence="1">
    <location>
        <begin position="161"/>
        <end position="171"/>
    </location>
</feature>
<keyword evidence="3" id="KW-1185">Reference proteome</keyword>
<protein>
    <submittedName>
        <fullName evidence="2">Uncharacterized protein</fullName>
    </submittedName>
</protein>
<organism evidence="2 3">
    <name type="scientific">Sistotremastrum niveocremeum HHB9708</name>
    <dbReference type="NCBI Taxonomy" id="1314777"/>
    <lineage>
        <taxon>Eukaryota</taxon>
        <taxon>Fungi</taxon>
        <taxon>Dikarya</taxon>
        <taxon>Basidiomycota</taxon>
        <taxon>Agaricomycotina</taxon>
        <taxon>Agaricomycetes</taxon>
        <taxon>Sistotremastrales</taxon>
        <taxon>Sistotremastraceae</taxon>
        <taxon>Sertulicium</taxon>
        <taxon>Sertulicium niveocremeum</taxon>
    </lineage>
</organism>
<accession>A0A164MDT7</accession>
<gene>
    <name evidence="2" type="ORF">SISNIDRAFT_471643</name>
</gene>
<reference evidence="2 3" key="1">
    <citation type="journal article" date="2016" name="Mol. Biol. Evol.">
        <title>Comparative Genomics of Early-Diverging Mushroom-Forming Fungi Provides Insights into the Origins of Lignocellulose Decay Capabilities.</title>
        <authorList>
            <person name="Nagy L.G."/>
            <person name="Riley R."/>
            <person name="Tritt A."/>
            <person name="Adam C."/>
            <person name="Daum C."/>
            <person name="Floudas D."/>
            <person name="Sun H."/>
            <person name="Yadav J.S."/>
            <person name="Pangilinan J."/>
            <person name="Larsson K.H."/>
            <person name="Matsuura K."/>
            <person name="Barry K."/>
            <person name="Labutti K."/>
            <person name="Kuo R."/>
            <person name="Ohm R.A."/>
            <person name="Bhattacharya S.S."/>
            <person name="Shirouzu T."/>
            <person name="Yoshinaga Y."/>
            <person name="Martin F.M."/>
            <person name="Grigoriev I.V."/>
            <person name="Hibbett D.S."/>
        </authorList>
    </citation>
    <scope>NUCLEOTIDE SEQUENCE [LARGE SCALE GENOMIC DNA]</scope>
    <source>
        <strain evidence="2 3">HHB9708</strain>
    </source>
</reference>
<name>A0A164MDT7_9AGAM</name>
<dbReference type="EMBL" id="KV419479">
    <property type="protein sequence ID" value="KZS86615.1"/>
    <property type="molecule type" value="Genomic_DNA"/>
</dbReference>